<dbReference type="AlphaFoldDB" id="B8JHN2"/>
<evidence type="ECO:0000313" key="1">
    <source>
        <dbReference type="EMBL" id="ACL66744.1"/>
    </source>
</evidence>
<gene>
    <name evidence="1" type="ordered locus">A2cp1_3413</name>
</gene>
<dbReference type="EMBL" id="CP001359">
    <property type="protein sequence ID" value="ACL66744.1"/>
    <property type="molecule type" value="Genomic_DNA"/>
</dbReference>
<evidence type="ECO:0000313" key="2">
    <source>
        <dbReference type="Proteomes" id="UP000007089"/>
    </source>
</evidence>
<dbReference type="HOGENOM" id="CLU_211298_0_0_7"/>
<evidence type="ECO:0008006" key="3">
    <source>
        <dbReference type="Google" id="ProtNLM"/>
    </source>
</evidence>
<dbReference type="KEGG" id="acp:A2cp1_3413"/>
<accession>B8JHN2</accession>
<name>B8JHN2_ANAD2</name>
<dbReference type="Proteomes" id="UP000007089">
    <property type="component" value="Chromosome"/>
</dbReference>
<protein>
    <recommendedName>
        <fullName evidence="3">FeoB-associated Cys-rich membrane protein</fullName>
    </recommendedName>
</protein>
<dbReference type="RefSeq" id="WP_015934552.1">
    <property type="nucleotide sequence ID" value="NC_011891.1"/>
</dbReference>
<reference evidence="1" key="1">
    <citation type="submission" date="2009-01" db="EMBL/GenBank/DDBJ databases">
        <title>Complete sequence of Anaeromyxobacter dehalogenans 2CP-1.</title>
        <authorList>
            <consortium name="US DOE Joint Genome Institute"/>
            <person name="Lucas S."/>
            <person name="Copeland A."/>
            <person name="Lapidus A."/>
            <person name="Glavina del Rio T."/>
            <person name="Dalin E."/>
            <person name="Tice H."/>
            <person name="Bruce D."/>
            <person name="Goodwin L."/>
            <person name="Pitluck S."/>
            <person name="Saunders E."/>
            <person name="Brettin T."/>
            <person name="Detter J.C."/>
            <person name="Han C."/>
            <person name="Larimer F."/>
            <person name="Land M."/>
            <person name="Hauser L."/>
            <person name="Kyrpides N."/>
            <person name="Ovchinnikova G."/>
            <person name="Beliaev A.S."/>
            <person name="Richardson P."/>
        </authorList>
    </citation>
    <scope>NUCLEOTIDE SEQUENCE</scope>
    <source>
        <strain evidence="1">2CP-1</strain>
    </source>
</reference>
<proteinExistence type="predicted"/>
<organism evidence="1 2">
    <name type="scientific">Anaeromyxobacter dehalogenans (strain ATCC BAA-258 / DSM 21875 / 2CP-1)</name>
    <dbReference type="NCBI Taxonomy" id="455488"/>
    <lineage>
        <taxon>Bacteria</taxon>
        <taxon>Pseudomonadati</taxon>
        <taxon>Myxococcota</taxon>
        <taxon>Myxococcia</taxon>
        <taxon>Myxococcales</taxon>
        <taxon>Cystobacterineae</taxon>
        <taxon>Anaeromyxobacteraceae</taxon>
        <taxon>Anaeromyxobacter</taxon>
    </lineage>
</organism>
<keyword evidence="2" id="KW-1185">Reference proteome</keyword>
<sequence length="57" mass="5690">MGAGDLVAAAVILGLAVWLLWRSAFRRGGGCAGCSGAGCGRPPEHGGALVKLGRRGR</sequence>